<feature type="domain" description="Protein kinase" evidence="1">
    <location>
        <begin position="1"/>
        <end position="188"/>
    </location>
</feature>
<sequence length="188" mass="21287">MERQSLPPILARVSLCSTLAQSLSSFHSVDWLHKGLNSDNILYFGDETEKFDLNRPHIAGFSTSRPSDRTDMTEAPILRSSVGCIQAFARSIWRAKSSFHKSYDIYALDVILTEIATWKPIDVIMCIGNVMETTRDELRGVYKRLEREEMDFLAEIASLYGNAYSQVISVCLRAREDKRLACKAELGS</sequence>
<dbReference type="Pfam" id="PF24476">
    <property type="entry name" value="DUF7580"/>
    <property type="match status" value="1"/>
</dbReference>
<proteinExistence type="predicted"/>
<dbReference type="Gene3D" id="1.10.510.10">
    <property type="entry name" value="Transferase(Phosphotransferase) domain 1"/>
    <property type="match status" value="1"/>
</dbReference>
<evidence type="ECO:0000313" key="3">
    <source>
        <dbReference type="Proteomes" id="UP000758603"/>
    </source>
</evidence>
<dbReference type="InterPro" id="IPR000719">
    <property type="entry name" value="Prot_kinase_dom"/>
</dbReference>
<dbReference type="PANTHER" id="PTHR37542:SF3">
    <property type="entry name" value="PRION-INHIBITION AND PROPAGATION HELO DOMAIN-CONTAINING PROTEIN"/>
    <property type="match status" value="1"/>
</dbReference>
<dbReference type="SUPFAM" id="SSF56112">
    <property type="entry name" value="Protein kinase-like (PK-like)"/>
    <property type="match status" value="1"/>
</dbReference>
<dbReference type="GO" id="GO:0005524">
    <property type="term" value="F:ATP binding"/>
    <property type="evidence" value="ECO:0007669"/>
    <property type="project" value="InterPro"/>
</dbReference>
<name>A0A9P8RJA1_9PEZI</name>
<evidence type="ECO:0000313" key="2">
    <source>
        <dbReference type="EMBL" id="KAH6645136.1"/>
    </source>
</evidence>
<dbReference type="InterPro" id="IPR011009">
    <property type="entry name" value="Kinase-like_dom_sf"/>
</dbReference>
<keyword evidence="3" id="KW-1185">Reference proteome</keyword>
<gene>
    <name evidence="2" type="ORF">BKA67DRAFT_587007</name>
</gene>
<dbReference type="PROSITE" id="PS50011">
    <property type="entry name" value="PROTEIN_KINASE_DOM"/>
    <property type="match status" value="1"/>
</dbReference>
<evidence type="ECO:0000259" key="1">
    <source>
        <dbReference type="PROSITE" id="PS50011"/>
    </source>
</evidence>
<dbReference type="RefSeq" id="XP_045951650.1">
    <property type="nucleotide sequence ID" value="XM_046104289.1"/>
</dbReference>
<organism evidence="2 3">
    <name type="scientific">Truncatella angustata</name>
    <dbReference type="NCBI Taxonomy" id="152316"/>
    <lineage>
        <taxon>Eukaryota</taxon>
        <taxon>Fungi</taxon>
        <taxon>Dikarya</taxon>
        <taxon>Ascomycota</taxon>
        <taxon>Pezizomycotina</taxon>
        <taxon>Sordariomycetes</taxon>
        <taxon>Xylariomycetidae</taxon>
        <taxon>Amphisphaeriales</taxon>
        <taxon>Sporocadaceae</taxon>
        <taxon>Truncatella</taxon>
    </lineage>
</organism>
<dbReference type="AlphaFoldDB" id="A0A9P8RJA1"/>
<reference evidence="2" key="1">
    <citation type="journal article" date="2021" name="Nat. Commun.">
        <title>Genetic determinants of endophytism in the Arabidopsis root mycobiome.</title>
        <authorList>
            <person name="Mesny F."/>
            <person name="Miyauchi S."/>
            <person name="Thiergart T."/>
            <person name="Pickel B."/>
            <person name="Atanasova L."/>
            <person name="Karlsson M."/>
            <person name="Huettel B."/>
            <person name="Barry K.W."/>
            <person name="Haridas S."/>
            <person name="Chen C."/>
            <person name="Bauer D."/>
            <person name="Andreopoulos W."/>
            <person name="Pangilinan J."/>
            <person name="LaButti K."/>
            <person name="Riley R."/>
            <person name="Lipzen A."/>
            <person name="Clum A."/>
            <person name="Drula E."/>
            <person name="Henrissat B."/>
            <person name="Kohler A."/>
            <person name="Grigoriev I.V."/>
            <person name="Martin F.M."/>
            <person name="Hacquard S."/>
        </authorList>
    </citation>
    <scope>NUCLEOTIDE SEQUENCE</scope>
    <source>
        <strain evidence="2">MPI-SDFR-AT-0073</strain>
    </source>
</reference>
<dbReference type="GeneID" id="70133180"/>
<dbReference type="GO" id="GO:0004672">
    <property type="term" value="F:protein kinase activity"/>
    <property type="evidence" value="ECO:0007669"/>
    <property type="project" value="InterPro"/>
</dbReference>
<dbReference type="PANTHER" id="PTHR37542">
    <property type="entry name" value="HELO DOMAIN-CONTAINING PROTEIN-RELATED"/>
    <property type="match status" value="1"/>
</dbReference>
<dbReference type="InterPro" id="IPR056002">
    <property type="entry name" value="DUF7580"/>
</dbReference>
<dbReference type="EMBL" id="JAGPXC010000012">
    <property type="protein sequence ID" value="KAH6645136.1"/>
    <property type="molecule type" value="Genomic_DNA"/>
</dbReference>
<dbReference type="OrthoDB" id="1911848at2759"/>
<accession>A0A9P8RJA1</accession>
<dbReference type="Proteomes" id="UP000758603">
    <property type="component" value="Unassembled WGS sequence"/>
</dbReference>
<comment type="caution">
    <text evidence="2">The sequence shown here is derived from an EMBL/GenBank/DDBJ whole genome shotgun (WGS) entry which is preliminary data.</text>
</comment>
<protein>
    <recommendedName>
        <fullName evidence="1">Protein kinase domain-containing protein</fullName>
    </recommendedName>
</protein>